<proteinExistence type="predicted"/>
<gene>
    <name evidence="1" type="ORF">DW848_09080</name>
</gene>
<dbReference type="PANTHER" id="PTHR43300">
    <property type="entry name" value="ACETYLTRANSFERASE"/>
    <property type="match status" value="1"/>
</dbReference>
<keyword evidence="1" id="KW-0012">Acyltransferase</keyword>
<sequence>MKINRHAIIHGGGEIRSPWNVVIGNSVIGVGAILDGRNGIEIEDDVVLATGVWIWTEEHDAEDPYFRVLDKGGKVIIKRHVWIGNRVVILPKITVNEGAVLAASSVVTKDCDSFTMYGGVPAKEIHKRNNQLKYSNVTKGVWPLY</sequence>
<dbReference type="InterPro" id="IPR011004">
    <property type="entry name" value="Trimer_LpxA-like_sf"/>
</dbReference>
<dbReference type="Proteomes" id="UP000286104">
    <property type="component" value="Unassembled WGS sequence"/>
</dbReference>
<dbReference type="Pfam" id="PF00132">
    <property type="entry name" value="Hexapep"/>
    <property type="match status" value="1"/>
</dbReference>
<dbReference type="CDD" id="cd04647">
    <property type="entry name" value="LbH_MAT_like"/>
    <property type="match status" value="1"/>
</dbReference>
<dbReference type="PANTHER" id="PTHR43300:SF11">
    <property type="entry name" value="ACETYLTRANSFERASE RV3034C-RELATED"/>
    <property type="match status" value="1"/>
</dbReference>
<accession>A0A414A0S2</accession>
<evidence type="ECO:0000313" key="2">
    <source>
        <dbReference type="Proteomes" id="UP000286104"/>
    </source>
</evidence>
<dbReference type="AlphaFoldDB" id="A0A414A0S2"/>
<name>A0A414A0S2_9FIRM</name>
<organism evidence="1 2">
    <name type="scientific">Agathobacter rectalis</name>
    <dbReference type="NCBI Taxonomy" id="39491"/>
    <lineage>
        <taxon>Bacteria</taxon>
        <taxon>Bacillati</taxon>
        <taxon>Bacillota</taxon>
        <taxon>Clostridia</taxon>
        <taxon>Lachnospirales</taxon>
        <taxon>Lachnospiraceae</taxon>
        <taxon>Agathobacter</taxon>
    </lineage>
</organism>
<dbReference type="InterPro" id="IPR001451">
    <property type="entry name" value="Hexapep"/>
</dbReference>
<keyword evidence="1" id="KW-0808">Transferase</keyword>
<protein>
    <submittedName>
        <fullName evidence="1">Acyltransferase</fullName>
    </submittedName>
</protein>
<dbReference type="EMBL" id="QSHU01000011">
    <property type="protein sequence ID" value="RHC38988.1"/>
    <property type="molecule type" value="Genomic_DNA"/>
</dbReference>
<dbReference type="GO" id="GO:0016746">
    <property type="term" value="F:acyltransferase activity"/>
    <property type="evidence" value="ECO:0007669"/>
    <property type="project" value="UniProtKB-KW"/>
</dbReference>
<comment type="caution">
    <text evidence="1">The sequence shown here is derived from an EMBL/GenBank/DDBJ whole genome shotgun (WGS) entry which is preliminary data.</text>
</comment>
<evidence type="ECO:0000313" key="1">
    <source>
        <dbReference type="EMBL" id="RHC38988.1"/>
    </source>
</evidence>
<dbReference type="InterPro" id="IPR050179">
    <property type="entry name" value="Trans_hexapeptide_repeat"/>
</dbReference>
<dbReference type="SUPFAM" id="SSF51161">
    <property type="entry name" value="Trimeric LpxA-like enzymes"/>
    <property type="match status" value="1"/>
</dbReference>
<reference evidence="1 2" key="1">
    <citation type="submission" date="2018-08" db="EMBL/GenBank/DDBJ databases">
        <title>A genome reference for cultivated species of the human gut microbiota.</title>
        <authorList>
            <person name="Zou Y."/>
            <person name="Xue W."/>
            <person name="Luo G."/>
        </authorList>
    </citation>
    <scope>NUCLEOTIDE SEQUENCE [LARGE SCALE GENOMIC DNA]</scope>
    <source>
        <strain evidence="1 2">AM36-3AA</strain>
    </source>
</reference>
<dbReference type="Gene3D" id="2.160.10.10">
    <property type="entry name" value="Hexapeptide repeat proteins"/>
    <property type="match status" value="1"/>
</dbReference>